<keyword evidence="2" id="KW-0326">Glycosidase</keyword>
<dbReference type="Pfam" id="PF13088">
    <property type="entry name" value="BNR_2"/>
    <property type="match status" value="1"/>
</dbReference>
<proteinExistence type="predicted"/>
<name>A0ABZ0RKZ5_9BACT</name>
<dbReference type="CDD" id="cd15482">
    <property type="entry name" value="Sialidase_non-viral"/>
    <property type="match status" value="1"/>
</dbReference>
<dbReference type="GO" id="GO:0016798">
    <property type="term" value="F:hydrolase activity, acting on glycosyl bonds"/>
    <property type="evidence" value="ECO:0007669"/>
    <property type="project" value="UniProtKB-KW"/>
</dbReference>
<feature type="domain" description="Sialidase" evidence="1">
    <location>
        <begin position="43"/>
        <end position="331"/>
    </location>
</feature>
<protein>
    <submittedName>
        <fullName evidence="2">Sialidase family protein</fullName>
        <ecNumber evidence="2">3.2.1.-</ecNumber>
    </submittedName>
</protein>
<dbReference type="Proteomes" id="UP001324993">
    <property type="component" value="Chromosome"/>
</dbReference>
<keyword evidence="3" id="KW-1185">Reference proteome</keyword>
<dbReference type="EC" id="3.2.1.-" evidence="2"/>
<dbReference type="InterPro" id="IPR036278">
    <property type="entry name" value="Sialidase_sf"/>
</dbReference>
<dbReference type="PANTHER" id="PTHR43752">
    <property type="entry name" value="BNR/ASP-BOX REPEAT FAMILY PROTEIN"/>
    <property type="match status" value="1"/>
</dbReference>
<accession>A0ABZ0RKZ5</accession>
<dbReference type="EMBL" id="CP138858">
    <property type="protein sequence ID" value="WPJ96737.1"/>
    <property type="molecule type" value="Genomic_DNA"/>
</dbReference>
<evidence type="ECO:0000313" key="3">
    <source>
        <dbReference type="Proteomes" id="UP001324993"/>
    </source>
</evidence>
<organism evidence="2 3">
    <name type="scientific">Coraliomargarita algicola</name>
    <dbReference type="NCBI Taxonomy" id="3092156"/>
    <lineage>
        <taxon>Bacteria</taxon>
        <taxon>Pseudomonadati</taxon>
        <taxon>Verrucomicrobiota</taxon>
        <taxon>Opitutia</taxon>
        <taxon>Puniceicoccales</taxon>
        <taxon>Coraliomargaritaceae</taxon>
        <taxon>Coraliomargarita</taxon>
    </lineage>
</organism>
<dbReference type="InterPro" id="IPR011040">
    <property type="entry name" value="Sialidase"/>
</dbReference>
<sequence>MENSSIVFRGYTPIHCCCDATWRRLPNGEQAVFFMTGGNFEPESSNFVVMCRSHDEGQTWGEHEIIHQSEACKADLEKVPHNMDPNWKDRCVPEIATTMSEVIVDGDTVCVYLQIHDGHFGHWRTAVTRSTDNGHTWSTPELFEAKPKRSMIRNLYLTSWGEYLLPYQFQPTNGDSEESFMDDPNKLAQINGVLIGTGKNGPWEQGGEVQGPHGWAEVNVIELSNEQLVMLCRSDEGYLMRSESSDRGRSWTEYVKTDIPNPGSKFRLFKLKQGGILLLHNPSNQVHHPNTKHRCPTGRNPLSIWISNDNMQSWNYQEDVCTFPGALSYPDGEIEESTSGTYLHFAFDYNRHDVIYMKVELPNQ</sequence>
<keyword evidence="2" id="KW-0378">Hydrolase</keyword>
<dbReference type="PANTHER" id="PTHR43752:SF2">
    <property type="entry name" value="BNR_ASP-BOX REPEAT FAMILY PROTEIN"/>
    <property type="match status" value="1"/>
</dbReference>
<reference evidence="2 3" key="1">
    <citation type="submission" date="2023-11" db="EMBL/GenBank/DDBJ databases">
        <title>Coraliomargarita sp. nov., isolated from marine algae.</title>
        <authorList>
            <person name="Lee J.K."/>
            <person name="Baek J.H."/>
            <person name="Kim J.M."/>
            <person name="Choi D.G."/>
            <person name="Jeon C.O."/>
        </authorList>
    </citation>
    <scope>NUCLEOTIDE SEQUENCE [LARGE SCALE GENOMIC DNA]</scope>
    <source>
        <strain evidence="2 3">J2-16</strain>
    </source>
</reference>
<dbReference type="RefSeq" id="WP_319833594.1">
    <property type="nucleotide sequence ID" value="NZ_CP138858.1"/>
</dbReference>
<dbReference type="SUPFAM" id="SSF50939">
    <property type="entry name" value="Sialidases"/>
    <property type="match status" value="1"/>
</dbReference>
<dbReference type="Gene3D" id="2.120.10.10">
    <property type="match status" value="1"/>
</dbReference>
<gene>
    <name evidence="2" type="ORF">SH580_03335</name>
</gene>
<evidence type="ECO:0000313" key="2">
    <source>
        <dbReference type="EMBL" id="WPJ96737.1"/>
    </source>
</evidence>
<evidence type="ECO:0000259" key="1">
    <source>
        <dbReference type="Pfam" id="PF13088"/>
    </source>
</evidence>